<keyword evidence="1" id="KW-0479">Metal-binding</keyword>
<gene>
    <name evidence="4" type="ORF">BGW38_003997</name>
</gene>
<dbReference type="SUPFAM" id="SSF57756">
    <property type="entry name" value="Retrovirus zinc finger-like domains"/>
    <property type="match status" value="1"/>
</dbReference>
<keyword evidence="5" id="KW-1185">Reference proteome</keyword>
<dbReference type="Pfam" id="PF03732">
    <property type="entry name" value="Retrotrans_gag"/>
    <property type="match status" value="1"/>
</dbReference>
<accession>A0A9P6KCG0</accession>
<name>A0A9P6KCG0_9FUNG</name>
<keyword evidence="1" id="KW-0862">Zinc</keyword>
<evidence type="ECO:0000313" key="5">
    <source>
        <dbReference type="Proteomes" id="UP000780801"/>
    </source>
</evidence>
<dbReference type="InterPro" id="IPR001878">
    <property type="entry name" value="Znf_CCHC"/>
</dbReference>
<dbReference type="Gene3D" id="4.10.60.10">
    <property type="entry name" value="Zinc finger, CCHC-type"/>
    <property type="match status" value="1"/>
</dbReference>
<comment type="caution">
    <text evidence="4">The sequence shown here is derived from an EMBL/GenBank/DDBJ whole genome shotgun (WGS) entry which is preliminary data.</text>
</comment>
<feature type="region of interest" description="Disordered" evidence="2">
    <location>
        <begin position="191"/>
        <end position="212"/>
    </location>
</feature>
<reference evidence="4" key="1">
    <citation type="journal article" date="2020" name="Fungal Divers.">
        <title>Resolving the Mortierellaceae phylogeny through synthesis of multi-gene phylogenetics and phylogenomics.</title>
        <authorList>
            <person name="Vandepol N."/>
            <person name="Liber J."/>
            <person name="Desiro A."/>
            <person name="Na H."/>
            <person name="Kennedy M."/>
            <person name="Barry K."/>
            <person name="Grigoriev I.V."/>
            <person name="Miller A.N."/>
            <person name="O'Donnell K."/>
            <person name="Stajich J.E."/>
            <person name="Bonito G."/>
        </authorList>
    </citation>
    <scope>NUCLEOTIDE SEQUENCE</scope>
    <source>
        <strain evidence="4">KOD1015</strain>
    </source>
</reference>
<dbReference type="AlphaFoldDB" id="A0A9P6KCG0"/>
<dbReference type="GO" id="GO:0008270">
    <property type="term" value="F:zinc ion binding"/>
    <property type="evidence" value="ECO:0007669"/>
    <property type="project" value="UniProtKB-KW"/>
</dbReference>
<dbReference type="GO" id="GO:0003676">
    <property type="term" value="F:nucleic acid binding"/>
    <property type="evidence" value="ECO:0007669"/>
    <property type="project" value="InterPro"/>
</dbReference>
<sequence>MPNPTLDDHSGEAARHDLARTLAAVLKPQKPEPYKGDIDAEGCLNFLDSYEEYYTIVQLSQDLWVPYIVLALMGDARSWWRTSGLTLSTPWEEFRKTFLLRFTPPNAVTVARNKIFAIRQGTMSVAAYSNEFRRYKRLIPKLDEESALHAYLNGLDPATGIQVRLKVPATLDEAVFQATILHAILYPDGIPNPGYPSQTPSQGTTPENSTKDPMAMEVDNLRLEINALRRQFQGLGTLPKLTDAERKRLMARGACFKCRKDGHRASECANKNGGRQINNLSAEEGSLPESGKASSDRD</sequence>
<dbReference type="PANTHER" id="PTHR15503">
    <property type="entry name" value="LDOC1 RELATED"/>
    <property type="match status" value="1"/>
</dbReference>
<evidence type="ECO:0000313" key="4">
    <source>
        <dbReference type="EMBL" id="KAF9579655.1"/>
    </source>
</evidence>
<feature type="region of interest" description="Disordered" evidence="2">
    <location>
        <begin position="266"/>
        <end position="298"/>
    </location>
</feature>
<keyword evidence="1" id="KW-0863">Zinc-finger</keyword>
<dbReference type="EMBL" id="JAABOA010002598">
    <property type="protein sequence ID" value="KAF9579655.1"/>
    <property type="molecule type" value="Genomic_DNA"/>
</dbReference>
<dbReference type="InterPro" id="IPR036875">
    <property type="entry name" value="Znf_CCHC_sf"/>
</dbReference>
<organism evidence="4 5">
    <name type="scientific">Lunasporangiospora selenospora</name>
    <dbReference type="NCBI Taxonomy" id="979761"/>
    <lineage>
        <taxon>Eukaryota</taxon>
        <taxon>Fungi</taxon>
        <taxon>Fungi incertae sedis</taxon>
        <taxon>Mucoromycota</taxon>
        <taxon>Mortierellomycotina</taxon>
        <taxon>Mortierellomycetes</taxon>
        <taxon>Mortierellales</taxon>
        <taxon>Mortierellaceae</taxon>
        <taxon>Lunasporangiospora</taxon>
    </lineage>
</organism>
<dbReference type="InterPro" id="IPR005162">
    <property type="entry name" value="Retrotrans_gag_dom"/>
</dbReference>
<protein>
    <recommendedName>
        <fullName evidence="3">CCHC-type domain-containing protein</fullName>
    </recommendedName>
</protein>
<feature type="compositionally biased region" description="Polar residues" evidence="2">
    <location>
        <begin position="195"/>
        <end position="208"/>
    </location>
</feature>
<evidence type="ECO:0000256" key="1">
    <source>
        <dbReference type="PROSITE-ProRule" id="PRU00047"/>
    </source>
</evidence>
<dbReference type="PROSITE" id="PS50158">
    <property type="entry name" value="ZF_CCHC"/>
    <property type="match status" value="1"/>
</dbReference>
<dbReference type="InterPro" id="IPR032567">
    <property type="entry name" value="RTL1-rel"/>
</dbReference>
<proteinExistence type="predicted"/>
<evidence type="ECO:0000259" key="3">
    <source>
        <dbReference type="PROSITE" id="PS50158"/>
    </source>
</evidence>
<evidence type="ECO:0000256" key="2">
    <source>
        <dbReference type="SAM" id="MobiDB-lite"/>
    </source>
</evidence>
<dbReference type="Proteomes" id="UP000780801">
    <property type="component" value="Unassembled WGS sequence"/>
</dbReference>
<feature type="domain" description="CCHC-type" evidence="3">
    <location>
        <begin position="255"/>
        <end position="268"/>
    </location>
</feature>
<dbReference type="OrthoDB" id="5600552at2759"/>